<name>A0A5E8CLQ9_9ZZZZ</name>
<protein>
    <submittedName>
        <fullName evidence="1">Uncharacterized protein</fullName>
    </submittedName>
</protein>
<reference evidence="1" key="1">
    <citation type="submission" date="2019-09" db="EMBL/GenBank/DDBJ databases">
        <authorList>
            <person name="Needham M D."/>
        </authorList>
    </citation>
    <scope>NUCLEOTIDE SEQUENCE</scope>
</reference>
<proteinExistence type="predicted"/>
<dbReference type="AlphaFoldDB" id="A0A5E8CLQ9"/>
<organism evidence="1">
    <name type="scientific">seawater metagenome</name>
    <dbReference type="NCBI Taxonomy" id="1561972"/>
    <lineage>
        <taxon>unclassified sequences</taxon>
        <taxon>metagenomes</taxon>
        <taxon>ecological metagenomes</taxon>
    </lineage>
</organism>
<evidence type="ECO:0000313" key="1">
    <source>
        <dbReference type="EMBL" id="VVU95205.1"/>
    </source>
</evidence>
<sequence length="242" mass="27290">MKDDNKKRCDNCNKCDNGNDGQLPIIDANDPNNPFNNKCTPQKPGHVDLTRYGKINLPKCTQIMANEIAKELRKKDPSISQVKLVPLGHYMLSGYKGNSVHDPALNSSNNQKIGKTNLSFDVISMIDNNNIKTGHIIIEGKNYSTGHNSNGQVMQPNDNLSEVMYLNEMYDIRLSNNDISFKADYSQNKSSLSDNITIKNYQLFEVNKTPKSEYEKVVIIYDNTGHETLLVRTMYAVSVTKH</sequence>
<gene>
    <name evidence="1" type="ORF">CPAV1605_930</name>
</gene>
<dbReference type="EMBL" id="CABVLZ010000004">
    <property type="protein sequence ID" value="VVU95205.1"/>
    <property type="molecule type" value="Genomic_DNA"/>
</dbReference>
<accession>A0A5E8CLQ9</accession>